<feature type="compositionally biased region" description="Low complexity" evidence="1">
    <location>
        <begin position="362"/>
        <end position="371"/>
    </location>
</feature>
<evidence type="ECO:0000313" key="3">
    <source>
        <dbReference type="Proteomes" id="UP001318040"/>
    </source>
</evidence>
<feature type="compositionally biased region" description="Basic and acidic residues" evidence="1">
    <location>
        <begin position="731"/>
        <end position="757"/>
    </location>
</feature>
<dbReference type="Gene3D" id="1.10.10.1540">
    <property type="entry name" value="Costar domain"/>
    <property type="match status" value="1"/>
</dbReference>
<evidence type="ECO:0000313" key="5">
    <source>
        <dbReference type="RefSeq" id="XP_032826247.1"/>
    </source>
</evidence>
<evidence type="ECO:0000313" key="4">
    <source>
        <dbReference type="RefSeq" id="XP_032826246.1"/>
    </source>
</evidence>
<feature type="compositionally biased region" description="Polar residues" evidence="1">
    <location>
        <begin position="482"/>
        <end position="496"/>
    </location>
</feature>
<gene>
    <name evidence="4 5" type="primary">LOC116951598</name>
</gene>
<dbReference type="InterPro" id="IPR027817">
    <property type="entry name" value="Costars_dom"/>
</dbReference>
<feature type="compositionally biased region" description="Basic and acidic residues" evidence="1">
    <location>
        <begin position="908"/>
        <end position="926"/>
    </location>
</feature>
<feature type="region of interest" description="Disordered" evidence="1">
    <location>
        <begin position="22"/>
        <end position="128"/>
    </location>
</feature>
<dbReference type="RefSeq" id="XP_032826247.1">
    <property type="nucleotide sequence ID" value="XM_032970356.1"/>
</dbReference>
<feature type="compositionally biased region" description="Polar residues" evidence="1">
    <location>
        <begin position="574"/>
        <end position="583"/>
    </location>
</feature>
<feature type="compositionally biased region" description="Polar residues" evidence="1">
    <location>
        <begin position="506"/>
        <end position="518"/>
    </location>
</feature>
<dbReference type="PANTHER" id="PTHR22739:SF7">
    <property type="entry name" value="EG:152A3.3 PROTEIN-RELATED"/>
    <property type="match status" value="1"/>
</dbReference>
<dbReference type="Pfam" id="PF14705">
    <property type="entry name" value="Costars"/>
    <property type="match status" value="1"/>
</dbReference>
<evidence type="ECO:0000259" key="2">
    <source>
        <dbReference type="SMART" id="SM01283"/>
    </source>
</evidence>
<feature type="region of interest" description="Disordered" evidence="1">
    <location>
        <begin position="281"/>
        <end position="301"/>
    </location>
</feature>
<dbReference type="GO" id="GO:0003779">
    <property type="term" value="F:actin binding"/>
    <property type="evidence" value="ECO:0007669"/>
    <property type="project" value="InterPro"/>
</dbReference>
<dbReference type="Proteomes" id="UP001318040">
    <property type="component" value="Chromosome 43"/>
</dbReference>
<feature type="compositionally biased region" description="Basic and acidic residues" evidence="1">
    <location>
        <begin position="888"/>
        <end position="899"/>
    </location>
</feature>
<feature type="compositionally biased region" description="Basic and acidic residues" evidence="1">
    <location>
        <begin position="83"/>
        <end position="99"/>
    </location>
</feature>
<feature type="compositionally biased region" description="Polar residues" evidence="1">
    <location>
        <begin position="687"/>
        <end position="703"/>
    </location>
</feature>
<feature type="compositionally biased region" description="Basic and acidic residues" evidence="1">
    <location>
        <begin position="38"/>
        <end position="50"/>
    </location>
</feature>
<protein>
    <submittedName>
        <fullName evidence="4 5">Uncharacterized protein LOC116951598</fullName>
    </submittedName>
</protein>
<feature type="compositionally biased region" description="Basic and acidic residues" evidence="1">
    <location>
        <begin position="114"/>
        <end position="123"/>
    </location>
</feature>
<dbReference type="SMART" id="SM01283">
    <property type="entry name" value="Costars"/>
    <property type="match status" value="1"/>
</dbReference>
<feature type="compositionally biased region" description="Basic and acidic residues" evidence="1">
    <location>
        <begin position="198"/>
        <end position="215"/>
    </location>
</feature>
<evidence type="ECO:0000256" key="1">
    <source>
        <dbReference type="SAM" id="MobiDB-lite"/>
    </source>
</evidence>
<proteinExistence type="predicted"/>
<feature type="compositionally biased region" description="Polar residues" evidence="1">
    <location>
        <begin position="27"/>
        <end position="37"/>
    </location>
</feature>
<name>A0AAJ7U0X5_PETMA</name>
<dbReference type="GO" id="GO:0035025">
    <property type="term" value="P:positive regulation of Rho protein signal transduction"/>
    <property type="evidence" value="ECO:0007669"/>
    <property type="project" value="InterPro"/>
</dbReference>
<feature type="compositionally biased region" description="Basic and acidic residues" evidence="1">
    <location>
        <begin position="226"/>
        <end position="253"/>
    </location>
</feature>
<sequence length="1130" mass="122963">MVVGGSSELKISLGDIFKKFNRAPVTQGPSSQPTSPGTRDEPSGAEKTDGKGSQSRQDDPGNASDRNFGASKKLQERAVNGRVVERGAREDRCVPDKSSDAQPECALRPAQVDQAKDRRRNGEVIEQGGTLGRSNVLNKLINDQLEKKLSSILSEKLQQRMQNGEVIEKGGMLEGSNVLNESSDEQLKQELSLTRSEKLKERRRNGEMIKQRGMLEAKGVSIESNIKTEKQSHELSSGQREKPSKDKRLENKACGESGENGDRDILNVSNGDLPISEVKSTLFEKPLQEDKAADNVTTQNGKEMRDLINESILNHRSGPGLRRVGLQPQQKQPQQQQTQQEQPSQGKRREQWRVVEPAGNQDAAADSAAFADPPPDSSESVDSDESAQEDSTRSVVWNGVMEELRDRAAAKKAASFRLINRSSQPAVKRPNRGANELSEGLKTNTSTVQPTSDPSANTSLKSECLEQQVGNAETRADGTKQCEPSSTIGRIATSNGCKPEQKKTVPNDSITKQGSTVDLSKDSIHPQASVAISSRNSEPPVQRSRGLQCGINKGTNLASQDRSAEPQTEKPVSMSKTLESTQLEKPLRCETDQCCTTESQSPTKPASARSPISCPLLQSAPLQHLNKPIAGDRPVNAQVKNQAIGPMTPPPTNENTLCSSKMVITLSSGWGKTNYESTPANARHLSRSTSQVSISQKTSSDQGVYSGIPPAYSNGTLSPTERVPVGSLQTKQDRSSDHKSEPKQDTSGSKEDFNESRTIKEVSKLSFNLSGPTSPTTSTAGKTFRICNPSTDTCQSITANIKLKESVPENVYVEVKKPVASPLASPISSEVHVVKKDSVNRGQTPTAVTPKVQPEKCTPMQTAKQLSQLNGVSAEHDSTNMTVMEDQEPSRTHSIRDDQLQSNGVVKQELKKVTHSDIQPKQEPRKPQCATDLGSNKKGMDLEPKGGSQPPVSAAAAAGTSRRPRVPLSNNSSRECGVGGPRVPPGSGGCVGGLRSAWEQWSDDYTERQKLNPFSQRFDMEQALSTLPQKGEEGYGRPKEGTRTAERAARAQQDVRKEMLEMCYLIRRIGEPGSDGRKQVAFGHLFHTYARVSDKLVGILLRARKHGLVDFEGEMLWQGRDDHVQITLLS</sequence>
<feature type="region of interest" description="Disordered" evidence="1">
    <location>
        <begin position="675"/>
        <end position="757"/>
    </location>
</feature>
<organism evidence="3 5">
    <name type="scientific">Petromyzon marinus</name>
    <name type="common">Sea lamprey</name>
    <dbReference type="NCBI Taxonomy" id="7757"/>
    <lineage>
        <taxon>Eukaryota</taxon>
        <taxon>Metazoa</taxon>
        <taxon>Chordata</taxon>
        <taxon>Craniata</taxon>
        <taxon>Vertebrata</taxon>
        <taxon>Cyclostomata</taxon>
        <taxon>Hyperoartia</taxon>
        <taxon>Petromyzontiformes</taxon>
        <taxon>Petromyzontidae</taxon>
        <taxon>Petromyzon</taxon>
    </lineage>
</organism>
<dbReference type="AlphaFoldDB" id="A0AAJ7U0X5"/>
<dbReference type="GO" id="GO:0030017">
    <property type="term" value="C:sarcomere"/>
    <property type="evidence" value="ECO:0007669"/>
    <property type="project" value="TreeGrafter"/>
</dbReference>
<dbReference type="InterPro" id="IPR026111">
    <property type="entry name" value="Abra"/>
</dbReference>
<dbReference type="GO" id="GO:0045944">
    <property type="term" value="P:positive regulation of transcription by RNA polymerase II"/>
    <property type="evidence" value="ECO:0007669"/>
    <property type="project" value="TreeGrafter"/>
</dbReference>
<dbReference type="RefSeq" id="XP_032826246.1">
    <property type="nucleotide sequence ID" value="XM_032970355.1"/>
</dbReference>
<dbReference type="KEGG" id="pmrn:116951598"/>
<dbReference type="InterPro" id="IPR038095">
    <property type="entry name" value="Costars_sf"/>
</dbReference>
<feature type="region of interest" description="Disordered" evidence="1">
    <location>
        <begin position="198"/>
        <end position="269"/>
    </location>
</feature>
<feature type="compositionally biased region" description="Acidic residues" evidence="1">
    <location>
        <begin position="379"/>
        <end position="388"/>
    </location>
</feature>
<accession>A0AAJ7U0X5</accession>
<keyword evidence="3" id="KW-1185">Reference proteome</keyword>
<feature type="region of interest" description="Disordered" evidence="1">
    <location>
        <begin position="883"/>
        <end position="990"/>
    </location>
</feature>
<feature type="compositionally biased region" description="Low complexity" evidence="1">
    <location>
        <begin position="327"/>
        <end position="345"/>
    </location>
</feature>
<feature type="compositionally biased region" description="Polar residues" evidence="1">
    <location>
        <begin position="441"/>
        <end position="461"/>
    </location>
</feature>
<feature type="region of interest" description="Disordered" evidence="1">
    <location>
        <begin position="315"/>
        <end position="583"/>
    </location>
</feature>
<feature type="domain" description="Costars" evidence="2">
    <location>
        <begin position="1053"/>
        <end position="1129"/>
    </location>
</feature>
<dbReference type="PANTHER" id="PTHR22739">
    <property type="entry name" value="STRIATED MUSCLE ACTIVATOR OF RHO-DEPENDENT SIGNALING-RELATED"/>
    <property type="match status" value="1"/>
</dbReference>
<feature type="compositionally biased region" description="Polar residues" evidence="1">
    <location>
        <begin position="530"/>
        <end position="539"/>
    </location>
</feature>
<reference evidence="4 5" key="1">
    <citation type="submission" date="2025-04" db="UniProtKB">
        <authorList>
            <consortium name="RefSeq"/>
        </authorList>
    </citation>
    <scope>IDENTIFICATION</scope>
    <source>
        <tissue evidence="4 5">Sperm</tissue>
    </source>
</reference>